<gene>
    <name evidence="2" type="ORF">GMARGA_LOCUS32143</name>
</gene>
<protein>
    <submittedName>
        <fullName evidence="2">22831_t:CDS:1</fullName>
    </submittedName>
</protein>
<organism evidence="2 3">
    <name type="scientific">Gigaspora margarita</name>
    <dbReference type="NCBI Taxonomy" id="4874"/>
    <lineage>
        <taxon>Eukaryota</taxon>
        <taxon>Fungi</taxon>
        <taxon>Fungi incertae sedis</taxon>
        <taxon>Mucoromycota</taxon>
        <taxon>Glomeromycotina</taxon>
        <taxon>Glomeromycetes</taxon>
        <taxon>Diversisporales</taxon>
        <taxon>Gigasporaceae</taxon>
        <taxon>Gigaspora</taxon>
    </lineage>
</organism>
<name>A0ABN7WKU1_GIGMA</name>
<sequence length="80" mass="9487">VHEKLIVIYYSELAQNNKTIARRFDIEMKQVHDWKSKKQELLNTIETLHNKQIAISRKKVVIRAKQLAQTNEIKDAYPNI</sequence>
<dbReference type="InterPro" id="IPR007889">
    <property type="entry name" value="HTH_Psq"/>
</dbReference>
<feature type="domain" description="HTH psq-type" evidence="1">
    <location>
        <begin position="2"/>
        <end position="44"/>
    </location>
</feature>
<dbReference type="Pfam" id="PF04218">
    <property type="entry name" value="CENP-B_N"/>
    <property type="match status" value="1"/>
</dbReference>
<evidence type="ECO:0000259" key="1">
    <source>
        <dbReference type="Pfam" id="PF04218"/>
    </source>
</evidence>
<dbReference type="EMBL" id="CAJVQB010049718">
    <property type="protein sequence ID" value="CAG8834599.1"/>
    <property type="molecule type" value="Genomic_DNA"/>
</dbReference>
<evidence type="ECO:0000313" key="2">
    <source>
        <dbReference type="EMBL" id="CAG8834599.1"/>
    </source>
</evidence>
<feature type="non-terminal residue" evidence="2">
    <location>
        <position position="80"/>
    </location>
</feature>
<accession>A0ABN7WKU1</accession>
<keyword evidence="3" id="KW-1185">Reference proteome</keyword>
<reference evidence="2 3" key="1">
    <citation type="submission" date="2021-06" db="EMBL/GenBank/DDBJ databases">
        <authorList>
            <person name="Kallberg Y."/>
            <person name="Tangrot J."/>
            <person name="Rosling A."/>
        </authorList>
    </citation>
    <scope>NUCLEOTIDE SEQUENCE [LARGE SCALE GENOMIC DNA]</scope>
    <source>
        <strain evidence="2 3">120-4 pot B 10/14</strain>
    </source>
</reference>
<proteinExistence type="predicted"/>
<evidence type="ECO:0000313" key="3">
    <source>
        <dbReference type="Proteomes" id="UP000789901"/>
    </source>
</evidence>
<comment type="caution">
    <text evidence="2">The sequence shown here is derived from an EMBL/GenBank/DDBJ whole genome shotgun (WGS) entry which is preliminary data.</text>
</comment>
<dbReference type="Proteomes" id="UP000789901">
    <property type="component" value="Unassembled WGS sequence"/>
</dbReference>
<feature type="non-terminal residue" evidence="2">
    <location>
        <position position="1"/>
    </location>
</feature>